<dbReference type="AlphaFoldDB" id="A0AAE7B7G2"/>
<reference evidence="2 3" key="1">
    <citation type="submission" date="2018-07" db="EMBL/GenBank/DDBJ databases">
        <title>Identification of phenol metabolism pathways in Arcobacter.</title>
        <authorList>
            <person name="Miller W.G."/>
            <person name="Yee E."/>
            <person name="Bono J.L."/>
        </authorList>
    </citation>
    <scope>NUCLEOTIDE SEQUENCE [LARGE SCALE GENOMIC DNA]</scope>
    <source>
        <strain evidence="2 3">W63</strain>
    </source>
</reference>
<evidence type="ECO:0000313" key="3">
    <source>
        <dbReference type="Proteomes" id="UP000502065"/>
    </source>
</evidence>
<keyword evidence="1" id="KW-0472">Membrane</keyword>
<accession>A0AAE7B7G2</accession>
<gene>
    <name evidence="2" type="ORF">AAQM_2313</name>
</gene>
<keyword evidence="1" id="KW-0812">Transmembrane</keyword>
<protein>
    <submittedName>
        <fullName evidence="2">Uncharacterized protein</fullName>
    </submittedName>
</protein>
<name>A0AAE7B7G2_9BACT</name>
<proteinExistence type="predicted"/>
<dbReference type="Proteomes" id="UP000502065">
    <property type="component" value="Chromosome"/>
</dbReference>
<evidence type="ECO:0000313" key="2">
    <source>
        <dbReference type="EMBL" id="QKE27012.1"/>
    </source>
</evidence>
<dbReference type="RefSeq" id="WP_129094042.1">
    <property type="nucleotide sequence ID" value="NZ_CBCSAE010000006.1"/>
</dbReference>
<feature type="transmembrane region" description="Helical" evidence="1">
    <location>
        <begin position="79"/>
        <end position="96"/>
    </location>
</feature>
<sequence length="97" mass="11210">MSIEPAILEYKIKGVQKNVQEFFLNSREAHHAKERVKVQYGNKIELIQVRTGTYANNMYKSIYGKSHLDNNTTQEKSDPIAALIIFIFLGILLWLAR</sequence>
<keyword evidence="3" id="KW-1185">Reference proteome</keyword>
<evidence type="ECO:0000256" key="1">
    <source>
        <dbReference type="SAM" id="Phobius"/>
    </source>
</evidence>
<keyword evidence="1" id="KW-1133">Transmembrane helix</keyword>
<organism evidence="2 3">
    <name type="scientific">Arcobacter aquimarinus</name>
    <dbReference type="NCBI Taxonomy" id="1315211"/>
    <lineage>
        <taxon>Bacteria</taxon>
        <taxon>Pseudomonadati</taxon>
        <taxon>Campylobacterota</taxon>
        <taxon>Epsilonproteobacteria</taxon>
        <taxon>Campylobacterales</taxon>
        <taxon>Arcobacteraceae</taxon>
        <taxon>Arcobacter</taxon>
    </lineage>
</organism>
<dbReference type="KEGG" id="aaqi:AAQM_2313"/>
<dbReference type="EMBL" id="CP030944">
    <property type="protein sequence ID" value="QKE27012.1"/>
    <property type="molecule type" value="Genomic_DNA"/>
</dbReference>